<accession>A0AC35FFN8</accession>
<dbReference type="Proteomes" id="UP000887580">
    <property type="component" value="Unplaced"/>
</dbReference>
<dbReference type="WBParaSite" id="PS1159_v2.g1634.t1">
    <property type="protein sequence ID" value="PS1159_v2.g1634.t1"/>
    <property type="gene ID" value="PS1159_v2.g1634"/>
</dbReference>
<evidence type="ECO:0000313" key="1">
    <source>
        <dbReference type="Proteomes" id="UP000887580"/>
    </source>
</evidence>
<evidence type="ECO:0000313" key="2">
    <source>
        <dbReference type="WBParaSite" id="PS1159_v2.g1634.t1"/>
    </source>
</evidence>
<name>A0AC35FFN8_9BILA</name>
<organism evidence="1 2">
    <name type="scientific">Panagrolaimus sp. PS1159</name>
    <dbReference type="NCBI Taxonomy" id="55785"/>
    <lineage>
        <taxon>Eukaryota</taxon>
        <taxon>Metazoa</taxon>
        <taxon>Ecdysozoa</taxon>
        <taxon>Nematoda</taxon>
        <taxon>Chromadorea</taxon>
        <taxon>Rhabditida</taxon>
        <taxon>Tylenchina</taxon>
        <taxon>Panagrolaimomorpha</taxon>
        <taxon>Panagrolaimoidea</taxon>
        <taxon>Panagrolaimidae</taxon>
        <taxon>Panagrolaimus</taxon>
    </lineage>
</organism>
<protein>
    <submittedName>
        <fullName evidence="2">Peptidase metallopeptidase domain-containing protein</fullName>
    </submittedName>
</protein>
<proteinExistence type="predicted"/>
<sequence length="434" mass="49449">MGEDNLILEFEERSSKEIYEIESDKKFKQYLADFGYLKSSFLHDGSKTENANEGENTAENFIENALKRFQESSGLNPTGKFNKETKLKMLLPRCGVIDMKAVKITNDVPWKNKEITYSILNFPSSLTQFEVRKTLQKAFEIWGAVIPRKFTEISSADDSSDIKIKFATGYHGDSSPFNEKKHLAHASLLGDLHFNNDEKWKIYKNSEKMIDQEYDLLWVALHEIGHVLGLDHTRMPMSVMAQFYVKSLDRMGYYIEPRLSTADIEDIQEIYGERALGTCSPIQRNKDIAVSDIKSMKGDLEDCCGFCKITPKCKAYSWNDWEDPHIPVGTSFIGNFTYFGGEGKRACGNYVNPEIQKIAGVSKKYFISKISSQDPICKYCINIEYRNKSIKVPISDQCNNCEKNQITLSFAAFKALEAPVVEFGINAVFEFTLC</sequence>
<reference evidence="2" key="1">
    <citation type="submission" date="2022-11" db="UniProtKB">
        <authorList>
            <consortium name="WormBaseParasite"/>
        </authorList>
    </citation>
    <scope>IDENTIFICATION</scope>
</reference>